<sequence>MTVFVVDDDLQIRKAMSRWFALNNLKGECYSSAEAFLNQVRPNFLPACIILDLRMGGMSGLELQRHLKELMPHWPIIFLSGHGQVHVAVEALKQGAMDFLEKPVDSDSLSKVVTAALERSKCLVSLAQCRSKLTERECEILDLLAFGFSSKDVASKLGISVKTVEYHRYNIKSKIELSSYKRSVLAVR</sequence>
<keyword evidence="2" id="KW-0238">DNA-binding</keyword>
<evidence type="ECO:0000259" key="5">
    <source>
        <dbReference type="PROSITE" id="PS50043"/>
    </source>
</evidence>
<feature type="domain" description="HTH luxR-type" evidence="5">
    <location>
        <begin position="126"/>
        <end position="188"/>
    </location>
</feature>
<gene>
    <name evidence="7" type="ORF">PUN32_00730</name>
</gene>
<feature type="modified residue" description="4-aspartylphosphate" evidence="4">
    <location>
        <position position="52"/>
    </location>
</feature>
<keyword evidence="8" id="KW-1185">Reference proteome</keyword>
<dbReference type="PROSITE" id="PS50110">
    <property type="entry name" value="RESPONSE_REGULATORY"/>
    <property type="match status" value="1"/>
</dbReference>
<organism evidence="7 8">
    <name type="scientific">Vibrio chanodichtyis</name>
    <dbReference type="NCBI Taxonomy" id="3027932"/>
    <lineage>
        <taxon>Bacteria</taxon>
        <taxon>Pseudomonadati</taxon>
        <taxon>Pseudomonadota</taxon>
        <taxon>Gammaproteobacteria</taxon>
        <taxon>Vibrionales</taxon>
        <taxon>Vibrionaceae</taxon>
        <taxon>Vibrio</taxon>
    </lineage>
</organism>
<dbReference type="Proteomes" id="UP001216189">
    <property type="component" value="Unassembled WGS sequence"/>
</dbReference>
<evidence type="ECO:0000256" key="3">
    <source>
        <dbReference type="ARBA" id="ARBA00023163"/>
    </source>
</evidence>
<evidence type="ECO:0000313" key="7">
    <source>
        <dbReference type="EMBL" id="MDE1513535.1"/>
    </source>
</evidence>
<dbReference type="InterPro" id="IPR001789">
    <property type="entry name" value="Sig_transdc_resp-reg_receiver"/>
</dbReference>
<dbReference type="CDD" id="cd06170">
    <property type="entry name" value="LuxR_C_like"/>
    <property type="match status" value="1"/>
</dbReference>
<evidence type="ECO:0000256" key="4">
    <source>
        <dbReference type="PROSITE-ProRule" id="PRU00169"/>
    </source>
</evidence>
<feature type="domain" description="Response regulatory" evidence="6">
    <location>
        <begin position="2"/>
        <end position="117"/>
    </location>
</feature>
<evidence type="ECO:0000256" key="2">
    <source>
        <dbReference type="ARBA" id="ARBA00023125"/>
    </source>
</evidence>
<dbReference type="RefSeq" id="WP_274721306.1">
    <property type="nucleotide sequence ID" value="NZ_JARBFT010000001.1"/>
</dbReference>
<accession>A0ABT5UVU7</accession>
<dbReference type="SMART" id="SM00448">
    <property type="entry name" value="REC"/>
    <property type="match status" value="1"/>
</dbReference>
<dbReference type="PANTHER" id="PTHR44688">
    <property type="entry name" value="DNA-BINDING TRANSCRIPTIONAL ACTIVATOR DEVR_DOSR"/>
    <property type="match status" value="1"/>
</dbReference>
<dbReference type="EMBL" id="JARBFT010000001">
    <property type="protein sequence ID" value="MDE1513535.1"/>
    <property type="molecule type" value="Genomic_DNA"/>
</dbReference>
<dbReference type="InterPro" id="IPR016032">
    <property type="entry name" value="Sig_transdc_resp-reg_C-effctor"/>
</dbReference>
<dbReference type="InterPro" id="IPR011006">
    <property type="entry name" value="CheY-like_superfamily"/>
</dbReference>
<dbReference type="Pfam" id="PF00072">
    <property type="entry name" value="Response_reg"/>
    <property type="match status" value="1"/>
</dbReference>
<keyword evidence="4" id="KW-0597">Phosphoprotein</keyword>
<dbReference type="PANTHER" id="PTHR44688:SF16">
    <property type="entry name" value="DNA-BINDING TRANSCRIPTIONAL ACTIVATOR DEVR_DOSR"/>
    <property type="match status" value="1"/>
</dbReference>
<proteinExistence type="predicted"/>
<evidence type="ECO:0000313" key="8">
    <source>
        <dbReference type="Proteomes" id="UP001216189"/>
    </source>
</evidence>
<keyword evidence="1" id="KW-0805">Transcription regulation</keyword>
<evidence type="ECO:0000256" key="1">
    <source>
        <dbReference type="ARBA" id="ARBA00023015"/>
    </source>
</evidence>
<comment type="caution">
    <text evidence="7">The sequence shown here is derived from an EMBL/GenBank/DDBJ whole genome shotgun (WGS) entry which is preliminary data.</text>
</comment>
<dbReference type="Pfam" id="PF00196">
    <property type="entry name" value="GerE"/>
    <property type="match status" value="1"/>
</dbReference>
<dbReference type="SUPFAM" id="SSF46894">
    <property type="entry name" value="C-terminal effector domain of the bipartite response regulators"/>
    <property type="match status" value="1"/>
</dbReference>
<evidence type="ECO:0000259" key="6">
    <source>
        <dbReference type="PROSITE" id="PS50110"/>
    </source>
</evidence>
<dbReference type="SMART" id="SM00421">
    <property type="entry name" value="HTH_LUXR"/>
    <property type="match status" value="1"/>
</dbReference>
<keyword evidence="3" id="KW-0804">Transcription</keyword>
<dbReference type="Gene3D" id="1.10.10.10">
    <property type="entry name" value="Winged helix-like DNA-binding domain superfamily/Winged helix DNA-binding domain"/>
    <property type="match status" value="1"/>
</dbReference>
<name>A0ABT5UVU7_9VIBR</name>
<dbReference type="SUPFAM" id="SSF52172">
    <property type="entry name" value="CheY-like"/>
    <property type="match status" value="1"/>
</dbReference>
<dbReference type="InterPro" id="IPR000792">
    <property type="entry name" value="Tscrpt_reg_LuxR_C"/>
</dbReference>
<dbReference type="PRINTS" id="PR00038">
    <property type="entry name" value="HTHLUXR"/>
</dbReference>
<protein>
    <submittedName>
        <fullName evidence="7">Response regulator</fullName>
    </submittedName>
</protein>
<dbReference type="PROSITE" id="PS50043">
    <property type="entry name" value="HTH_LUXR_2"/>
    <property type="match status" value="1"/>
</dbReference>
<dbReference type="InterPro" id="IPR036388">
    <property type="entry name" value="WH-like_DNA-bd_sf"/>
</dbReference>
<dbReference type="Gene3D" id="3.40.50.2300">
    <property type="match status" value="1"/>
</dbReference>
<reference evidence="7 8" key="1">
    <citation type="submission" date="2023-02" db="EMBL/GenBank/DDBJ databases">
        <title>Vibrio intestini sp. nov., a close relative of Vibrio cholerae isolated from the intestine of Healthy Culter dabryi.</title>
        <authorList>
            <person name="Wu N."/>
        </authorList>
    </citation>
    <scope>NUCLEOTIDE SEQUENCE [LARGE SCALE GENOMIC DNA]</scope>
    <source>
        <strain evidence="7 8">DSL-7</strain>
    </source>
</reference>
<dbReference type="PROSITE" id="PS00622">
    <property type="entry name" value="HTH_LUXR_1"/>
    <property type="match status" value="1"/>
</dbReference>